<dbReference type="Proteomes" id="UP000790377">
    <property type="component" value="Unassembled WGS sequence"/>
</dbReference>
<dbReference type="EMBL" id="MU268901">
    <property type="protein sequence ID" value="KAH7903544.1"/>
    <property type="molecule type" value="Genomic_DNA"/>
</dbReference>
<proteinExistence type="predicted"/>
<reference evidence="1" key="1">
    <citation type="journal article" date="2021" name="New Phytol.">
        <title>Evolutionary innovations through gain and loss of genes in the ectomycorrhizal Boletales.</title>
        <authorList>
            <person name="Wu G."/>
            <person name="Miyauchi S."/>
            <person name="Morin E."/>
            <person name="Kuo A."/>
            <person name="Drula E."/>
            <person name="Varga T."/>
            <person name="Kohler A."/>
            <person name="Feng B."/>
            <person name="Cao Y."/>
            <person name="Lipzen A."/>
            <person name="Daum C."/>
            <person name="Hundley H."/>
            <person name="Pangilinan J."/>
            <person name="Johnson J."/>
            <person name="Barry K."/>
            <person name="LaButti K."/>
            <person name="Ng V."/>
            <person name="Ahrendt S."/>
            <person name="Min B."/>
            <person name="Choi I.G."/>
            <person name="Park H."/>
            <person name="Plett J.M."/>
            <person name="Magnuson J."/>
            <person name="Spatafora J.W."/>
            <person name="Nagy L.G."/>
            <person name="Henrissat B."/>
            <person name="Grigoriev I.V."/>
            <person name="Yang Z.L."/>
            <person name="Xu J."/>
            <person name="Martin F.M."/>
        </authorList>
    </citation>
    <scope>NUCLEOTIDE SEQUENCE</scope>
    <source>
        <strain evidence="1">ATCC 28755</strain>
    </source>
</reference>
<sequence length="680" mass="76948">MVSSLLRWCSPSSCGFPKRRRKGTDDPPRQHPATVFVDNDEVIAMEEQVNSLQSVPPHRGHRPTVEEVDEIEPGMHVPNSVLDECGDSFKAADKKRKKASTQFFSDTGLMAMLCRHDPVLWLVNMTSAGERQHYSLALIEKLITNLPPNMIIGTLYDIACQLHCSCVKWGFLDHSMHRITFATAVFHAYAHNWACQLIYHPRKCIGFGLSDGEGCKRLWSDLKILIPSLRISGFHQRLFSLDCRIKYLDEKSLCQLGHWLRRHWDSCQGRMTGATRKLDGCDIDNLRHEWQAQVIAQTKPPPRRSQNKGKDAAEAVIALQLTVTAHEDMINKLEDELEEAGIADTILISEKLEKARAKLAKFQATLQRQKKLHSHTESSLKRREPAILNLVKNYNDLSIQISSLVRNRKAPQDVDDDMWQDIGLEDDLDDSVLPGWLSDEKIRQGIKDMLELDRCKEEEQRLMRERCAMQEWAREEWACVENARALPDDAPEVMAYHLGLQSQFLCRIFSIWGHEMWHLQIFLMMMEALANEYQGRWETEESDRASTSSSEVESMNDVDEGDVEVDAEFLDLVEDMALGDQYAGREGVSDDEGECEGVIEFEALPSSPVKAVKRPRCKMSLWAIVHCPWVIMHGPWVMVHVSLGNSALPMGNSACPTGNSALPMGNSTCPMGNSACPSGQ</sequence>
<name>A0ACB7ZS84_9AGAM</name>
<comment type="caution">
    <text evidence="1">The sequence shown here is derived from an EMBL/GenBank/DDBJ whole genome shotgun (WGS) entry which is preliminary data.</text>
</comment>
<organism evidence="1 2">
    <name type="scientific">Hygrophoropsis aurantiaca</name>
    <dbReference type="NCBI Taxonomy" id="72124"/>
    <lineage>
        <taxon>Eukaryota</taxon>
        <taxon>Fungi</taxon>
        <taxon>Dikarya</taxon>
        <taxon>Basidiomycota</taxon>
        <taxon>Agaricomycotina</taxon>
        <taxon>Agaricomycetes</taxon>
        <taxon>Agaricomycetidae</taxon>
        <taxon>Boletales</taxon>
        <taxon>Coniophorineae</taxon>
        <taxon>Hygrophoropsidaceae</taxon>
        <taxon>Hygrophoropsis</taxon>
    </lineage>
</organism>
<protein>
    <submittedName>
        <fullName evidence="1">Uncharacterized protein</fullName>
    </submittedName>
</protein>
<evidence type="ECO:0000313" key="1">
    <source>
        <dbReference type="EMBL" id="KAH7903544.1"/>
    </source>
</evidence>
<evidence type="ECO:0000313" key="2">
    <source>
        <dbReference type="Proteomes" id="UP000790377"/>
    </source>
</evidence>
<gene>
    <name evidence="1" type="ORF">BJ138DRAFT_1107585</name>
</gene>
<accession>A0ACB7ZS84</accession>
<keyword evidence="2" id="KW-1185">Reference proteome</keyword>